<dbReference type="NCBIfam" id="TIGR04025">
    <property type="entry name" value="PPOX_FMN_DR2398"/>
    <property type="match status" value="1"/>
</dbReference>
<name>A0ABS5CFN0_9BACL</name>
<dbReference type="InterPro" id="IPR024029">
    <property type="entry name" value="Pyridox_Oxase_FMN-dep"/>
</dbReference>
<dbReference type="Gene3D" id="2.30.110.10">
    <property type="entry name" value="Electron Transport, Fmn-binding Protein, Chain A"/>
    <property type="match status" value="1"/>
</dbReference>
<accession>A0ABS5CFN0</accession>
<gene>
    <name evidence="2" type="ORF">I8J30_18150</name>
</gene>
<dbReference type="Proteomes" id="UP000673394">
    <property type="component" value="Unassembled WGS sequence"/>
</dbReference>
<evidence type="ECO:0000259" key="1">
    <source>
        <dbReference type="Pfam" id="PF01243"/>
    </source>
</evidence>
<dbReference type="RefSeq" id="WP_210660382.1">
    <property type="nucleotide sequence ID" value="NZ_JAGKSP010000007.1"/>
</dbReference>
<protein>
    <submittedName>
        <fullName evidence="2">Pyridoxamine 5'-phosphate oxidase family protein</fullName>
    </submittedName>
</protein>
<comment type="caution">
    <text evidence="2">The sequence shown here is derived from an EMBL/GenBank/DDBJ whole genome shotgun (WGS) entry which is preliminary data.</text>
</comment>
<evidence type="ECO:0000313" key="2">
    <source>
        <dbReference type="EMBL" id="MBP3964646.1"/>
    </source>
</evidence>
<proteinExistence type="predicted"/>
<keyword evidence="3" id="KW-1185">Reference proteome</keyword>
<sequence length="212" mass="23558">MKANEAYNDVIETEEELRALIGFPSEIVNRKAIAHLDEHCTDFLNRSPLVVISTADSSGLCDVSPRGDQPGFVLIQNERRLVMPERPGNKRSDSLRNILSNPQIGLLFMIPGLGETLRINGRASIIKDDELMEQMAHNGRKPLLGIAVEVEECFIHCAKAFIRSGLWNPESWAEKESLPSPSQIIADHAKLPGSDAEAIARRLAEGYSQRLY</sequence>
<dbReference type="PANTHER" id="PTHR42815">
    <property type="entry name" value="FAD-BINDING, PUTATIVE (AFU_ORTHOLOGUE AFUA_6G07600)-RELATED"/>
    <property type="match status" value="1"/>
</dbReference>
<reference evidence="2 3" key="1">
    <citation type="submission" date="2021-04" db="EMBL/GenBank/DDBJ databases">
        <title>Paenibacillus sp. DLE-14 whole genome sequence.</title>
        <authorList>
            <person name="Ham Y.J."/>
        </authorList>
    </citation>
    <scope>NUCLEOTIDE SEQUENCE [LARGE SCALE GENOMIC DNA]</scope>
    <source>
        <strain evidence="2 3">DLE-14</strain>
    </source>
</reference>
<dbReference type="SUPFAM" id="SSF50475">
    <property type="entry name" value="FMN-binding split barrel"/>
    <property type="match status" value="1"/>
</dbReference>
<dbReference type="InterPro" id="IPR012349">
    <property type="entry name" value="Split_barrel_FMN-bd"/>
</dbReference>
<dbReference type="Pfam" id="PF01243">
    <property type="entry name" value="PNPOx_N"/>
    <property type="match status" value="1"/>
</dbReference>
<dbReference type="EMBL" id="JAGKSP010000007">
    <property type="protein sequence ID" value="MBP3964646.1"/>
    <property type="molecule type" value="Genomic_DNA"/>
</dbReference>
<feature type="domain" description="Pyridoxamine 5'-phosphate oxidase N-terminal" evidence="1">
    <location>
        <begin position="36"/>
        <end position="155"/>
    </location>
</feature>
<organism evidence="2 3">
    <name type="scientific">Paenibacillus lignilyticus</name>
    <dbReference type="NCBI Taxonomy" id="1172615"/>
    <lineage>
        <taxon>Bacteria</taxon>
        <taxon>Bacillati</taxon>
        <taxon>Bacillota</taxon>
        <taxon>Bacilli</taxon>
        <taxon>Bacillales</taxon>
        <taxon>Paenibacillaceae</taxon>
        <taxon>Paenibacillus</taxon>
    </lineage>
</organism>
<evidence type="ECO:0000313" key="3">
    <source>
        <dbReference type="Proteomes" id="UP000673394"/>
    </source>
</evidence>
<dbReference type="InterPro" id="IPR011576">
    <property type="entry name" value="Pyridox_Oxase_N"/>
</dbReference>
<dbReference type="PANTHER" id="PTHR42815:SF2">
    <property type="entry name" value="FAD-BINDING, PUTATIVE (AFU_ORTHOLOGUE AFUA_6G07600)-RELATED"/>
    <property type="match status" value="1"/>
</dbReference>